<dbReference type="InterPro" id="IPR010259">
    <property type="entry name" value="S8pro/Inhibitor_I9"/>
</dbReference>
<keyword evidence="3 8" id="KW-0732">Signal</keyword>
<dbReference type="InterPro" id="IPR023828">
    <property type="entry name" value="Peptidase_S8_Ser-AS"/>
</dbReference>
<dbReference type="InterPro" id="IPR034197">
    <property type="entry name" value="Peptidases_S8_3"/>
</dbReference>
<gene>
    <name evidence="12" type="ORF">RND81_04G124100</name>
</gene>
<dbReference type="InterPro" id="IPR015500">
    <property type="entry name" value="Peptidase_S8_subtilisin-rel"/>
</dbReference>
<feature type="domain" description="Subtilisin-like protease fibronectin type-III" evidence="11">
    <location>
        <begin position="640"/>
        <end position="740"/>
    </location>
</feature>
<dbReference type="Pfam" id="PF00082">
    <property type="entry name" value="Peptidase_S8"/>
    <property type="match status" value="1"/>
</dbReference>
<evidence type="ECO:0000256" key="2">
    <source>
        <dbReference type="ARBA" id="ARBA00022670"/>
    </source>
</evidence>
<feature type="signal peptide" evidence="8">
    <location>
        <begin position="1"/>
        <end position="21"/>
    </location>
</feature>
<dbReference type="CDD" id="cd02120">
    <property type="entry name" value="PA_subtilisin_like"/>
    <property type="match status" value="1"/>
</dbReference>
<protein>
    <submittedName>
        <fullName evidence="12">Uncharacterized protein</fullName>
    </submittedName>
</protein>
<accession>A0AAW1LED8</accession>
<keyword evidence="4 7" id="KW-0378">Hydrolase</keyword>
<dbReference type="GO" id="GO:0006508">
    <property type="term" value="P:proteolysis"/>
    <property type="evidence" value="ECO:0007669"/>
    <property type="project" value="UniProtKB-KW"/>
</dbReference>
<dbReference type="Pfam" id="PF17766">
    <property type="entry name" value="fn3_6"/>
    <property type="match status" value="1"/>
</dbReference>
<dbReference type="InterPro" id="IPR045051">
    <property type="entry name" value="SBT"/>
</dbReference>
<evidence type="ECO:0000259" key="9">
    <source>
        <dbReference type="Pfam" id="PF00082"/>
    </source>
</evidence>
<dbReference type="PANTHER" id="PTHR10795">
    <property type="entry name" value="PROPROTEIN CONVERTASE SUBTILISIN/KEXIN"/>
    <property type="match status" value="1"/>
</dbReference>
<evidence type="ECO:0000259" key="10">
    <source>
        <dbReference type="Pfam" id="PF05922"/>
    </source>
</evidence>
<evidence type="ECO:0000256" key="5">
    <source>
        <dbReference type="ARBA" id="ARBA00022825"/>
    </source>
</evidence>
<dbReference type="Gene3D" id="3.50.30.30">
    <property type="match status" value="1"/>
</dbReference>
<dbReference type="PRINTS" id="PR00723">
    <property type="entry name" value="SUBTILISIN"/>
</dbReference>
<dbReference type="PROSITE" id="PS51892">
    <property type="entry name" value="SUBTILASE"/>
    <property type="match status" value="1"/>
</dbReference>
<dbReference type="FunFam" id="3.40.50.200:FF:000006">
    <property type="entry name" value="Subtilisin-like protease SBT1.5"/>
    <property type="match status" value="1"/>
</dbReference>
<proteinExistence type="inferred from homology"/>
<evidence type="ECO:0000256" key="3">
    <source>
        <dbReference type="ARBA" id="ARBA00022729"/>
    </source>
</evidence>
<feature type="active site" description="Charge relay system" evidence="6 7">
    <location>
        <position position="203"/>
    </location>
</feature>
<dbReference type="Gene3D" id="3.30.70.80">
    <property type="entry name" value="Peptidase S8 propeptide/proteinase inhibitor I9"/>
    <property type="match status" value="1"/>
</dbReference>
<sequence>MKLLVVYSYILLTLQVALIQASSDFERKPYIVYMGDKSPQIKQLARVQHHHGLLVDAIGDVHVAKEARIHSYGKSFNGFAARLLLSEAAKLSENSGVVSVFPSTIRPLLTTRSWDFMGMTEDLTPRNNDEESNTIVGLLDTGIYVEAPSFNDKGFGPVPRKWKGKCVKGLNFTGCNRKVIGARFYNMGEFTGMDPTPADTDGHGTHTASTAAGSTVKGASLYNVAEGTARGAVPRARIAMYKICGAYGCSDVSILAAFDDAISDGVDIISVSIGGPNKSFMDDVIAIGSFHAMRKGILTVCAAGNQGPEEWTVGNVAPWILTVGSTNMDREFRTAVKLGNGKKINGMSINTFAPKKTMIPLTSSALAFNATAYPYSNASSCNIDTLIVKKVKNKIVFCKGYSGADYTVRMSQGAGTIISLDDLTDLIANTALIPTSIVSVKHGAIIDHYINTTKSPQAVIYKSTTTNATKAPVVASFSSRGPQKVAGNILKPDMAAPGVDILAGYSKLVSITGETVDTRMYAFNIISGTSMSCPHVAGAAAYVRTFHPDWSPGAIKSALMTTARPVNGDGEEKPLASGSGLLNPVEAAHPGLVYDLSTNDYIRFLCKEQYNKSTVAKLSDDTIPHFNCSKFKKALGSDGLNYPSMHLQLLIDQSTFSAKFNRKVTNVGYGPSVYKARVLMRQKGVSVRVVPDVLSFTKPHQKRSFKVIVKGVIPKGRVNTFTAFLEWSDSKHSVRSPILIYRHAMD</sequence>
<evidence type="ECO:0000256" key="7">
    <source>
        <dbReference type="PROSITE-ProRule" id="PRU01240"/>
    </source>
</evidence>
<evidence type="ECO:0000256" key="6">
    <source>
        <dbReference type="PIRSR" id="PIRSR615500-1"/>
    </source>
</evidence>
<feature type="active site" description="Charge relay system" evidence="6 7">
    <location>
        <position position="530"/>
    </location>
</feature>
<feature type="chain" id="PRO_5044013478" evidence="8">
    <location>
        <begin position="22"/>
        <end position="746"/>
    </location>
</feature>
<dbReference type="Gene3D" id="3.40.50.200">
    <property type="entry name" value="Peptidase S8/S53 domain"/>
    <property type="match status" value="1"/>
</dbReference>
<dbReference type="Gene3D" id="2.60.40.2310">
    <property type="match status" value="1"/>
</dbReference>
<dbReference type="EMBL" id="JBDFQZ010000004">
    <property type="protein sequence ID" value="KAK9734224.1"/>
    <property type="molecule type" value="Genomic_DNA"/>
</dbReference>
<dbReference type="Pfam" id="PF05922">
    <property type="entry name" value="Inhibitor_I9"/>
    <property type="match status" value="1"/>
</dbReference>
<comment type="similarity">
    <text evidence="1 7">Belongs to the peptidase S8 family.</text>
</comment>
<comment type="caution">
    <text evidence="12">The sequence shown here is derived from an EMBL/GenBank/DDBJ whole genome shotgun (WGS) entry which is preliminary data.</text>
</comment>
<dbReference type="InterPro" id="IPR036852">
    <property type="entry name" value="Peptidase_S8/S53_dom_sf"/>
</dbReference>
<dbReference type="SUPFAM" id="SSF52743">
    <property type="entry name" value="Subtilisin-like"/>
    <property type="match status" value="1"/>
</dbReference>
<evidence type="ECO:0000256" key="4">
    <source>
        <dbReference type="ARBA" id="ARBA00022801"/>
    </source>
</evidence>
<feature type="domain" description="Inhibitor I9" evidence="10">
    <location>
        <begin position="30"/>
        <end position="108"/>
    </location>
</feature>
<dbReference type="InterPro" id="IPR037045">
    <property type="entry name" value="S8pro/Inhibitor_I9_sf"/>
</dbReference>
<feature type="active site" description="Charge relay system" evidence="6 7">
    <location>
        <position position="140"/>
    </location>
</feature>
<dbReference type="CDD" id="cd04852">
    <property type="entry name" value="Peptidases_S8_3"/>
    <property type="match status" value="1"/>
</dbReference>
<dbReference type="AlphaFoldDB" id="A0AAW1LED8"/>
<evidence type="ECO:0000313" key="12">
    <source>
        <dbReference type="EMBL" id="KAK9734224.1"/>
    </source>
</evidence>
<feature type="domain" description="Peptidase S8/S53" evidence="9">
    <location>
        <begin position="132"/>
        <end position="569"/>
    </location>
</feature>
<keyword evidence="13" id="KW-1185">Reference proteome</keyword>
<evidence type="ECO:0000313" key="13">
    <source>
        <dbReference type="Proteomes" id="UP001443914"/>
    </source>
</evidence>
<organism evidence="12 13">
    <name type="scientific">Saponaria officinalis</name>
    <name type="common">Common soapwort</name>
    <name type="synonym">Lychnis saponaria</name>
    <dbReference type="NCBI Taxonomy" id="3572"/>
    <lineage>
        <taxon>Eukaryota</taxon>
        <taxon>Viridiplantae</taxon>
        <taxon>Streptophyta</taxon>
        <taxon>Embryophyta</taxon>
        <taxon>Tracheophyta</taxon>
        <taxon>Spermatophyta</taxon>
        <taxon>Magnoliopsida</taxon>
        <taxon>eudicotyledons</taxon>
        <taxon>Gunneridae</taxon>
        <taxon>Pentapetalae</taxon>
        <taxon>Caryophyllales</taxon>
        <taxon>Caryophyllaceae</taxon>
        <taxon>Caryophylleae</taxon>
        <taxon>Saponaria</taxon>
    </lineage>
</organism>
<evidence type="ECO:0000256" key="8">
    <source>
        <dbReference type="SAM" id="SignalP"/>
    </source>
</evidence>
<dbReference type="InterPro" id="IPR000209">
    <property type="entry name" value="Peptidase_S8/S53_dom"/>
</dbReference>
<dbReference type="GO" id="GO:0004252">
    <property type="term" value="F:serine-type endopeptidase activity"/>
    <property type="evidence" value="ECO:0007669"/>
    <property type="project" value="UniProtKB-UniRule"/>
</dbReference>
<keyword evidence="5 7" id="KW-0720">Serine protease</keyword>
<name>A0AAW1LED8_SAPOF</name>
<dbReference type="Proteomes" id="UP001443914">
    <property type="component" value="Unassembled WGS sequence"/>
</dbReference>
<evidence type="ECO:0000259" key="11">
    <source>
        <dbReference type="Pfam" id="PF17766"/>
    </source>
</evidence>
<keyword evidence="2 7" id="KW-0645">Protease</keyword>
<reference evidence="12" key="1">
    <citation type="submission" date="2024-03" db="EMBL/GenBank/DDBJ databases">
        <title>WGS assembly of Saponaria officinalis var. Norfolk2.</title>
        <authorList>
            <person name="Jenkins J."/>
            <person name="Shu S."/>
            <person name="Grimwood J."/>
            <person name="Barry K."/>
            <person name="Goodstein D."/>
            <person name="Schmutz J."/>
            <person name="Leebens-Mack J."/>
            <person name="Osbourn A."/>
        </authorList>
    </citation>
    <scope>NUCLEOTIDE SEQUENCE [LARGE SCALE GENOMIC DNA]</scope>
    <source>
        <strain evidence="12">JIC</strain>
    </source>
</reference>
<dbReference type="PROSITE" id="PS00138">
    <property type="entry name" value="SUBTILASE_SER"/>
    <property type="match status" value="1"/>
</dbReference>
<dbReference type="InterPro" id="IPR041469">
    <property type="entry name" value="Subtilisin-like_FN3"/>
</dbReference>
<evidence type="ECO:0000256" key="1">
    <source>
        <dbReference type="ARBA" id="ARBA00011073"/>
    </source>
</evidence>